<dbReference type="Pfam" id="PF00374">
    <property type="entry name" value="NiFeSe_Hases"/>
    <property type="match status" value="1"/>
</dbReference>
<accession>A0A1X4XYL4</accession>
<comment type="subunit">
    <text evidence="4">Heterodimer of a large and a small subunit.</text>
</comment>
<comment type="caution">
    <text evidence="10">The sequence shown here is derived from an EMBL/GenBank/DDBJ whole genome shotgun (WGS) entry which is preliminary data.</text>
</comment>
<keyword evidence="11" id="KW-1185">Reference proteome</keyword>
<evidence type="ECO:0000256" key="9">
    <source>
        <dbReference type="RuleBase" id="RU003896"/>
    </source>
</evidence>
<keyword evidence="5 8" id="KW-0533">Nickel</keyword>
<evidence type="ECO:0000313" key="10">
    <source>
        <dbReference type="EMBL" id="OSS42619.1"/>
    </source>
</evidence>
<dbReference type="EC" id="1.12.99.6" evidence="10"/>
<reference evidence="10 11" key="1">
    <citation type="journal article" date="2017" name="Front. Microbiol.">
        <title>Genome Sequence of Desulfurella amilsii Strain TR1 and Comparative Genomics of Desulfurellaceae Family.</title>
        <authorList>
            <person name="Florentino A.P."/>
            <person name="Stams A.J."/>
            <person name="Sanchez-Andrea I."/>
        </authorList>
    </citation>
    <scope>NUCLEOTIDE SEQUENCE [LARGE SCALE GENOMIC DNA]</scope>
    <source>
        <strain evidence="10 11">TR1</strain>
    </source>
</reference>
<dbReference type="STRING" id="1562698.DESAMIL20_503"/>
<protein>
    <submittedName>
        <fullName evidence="10">Uptake hydrogenase large subunit</fullName>
        <ecNumber evidence="10">1.12.99.6</ecNumber>
    </submittedName>
</protein>
<feature type="binding site" evidence="8">
    <location>
        <position position="69"/>
    </location>
    <ligand>
        <name>Ni(2+)</name>
        <dbReference type="ChEBI" id="CHEBI:49786"/>
    </ligand>
</feature>
<evidence type="ECO:0000256" key="4">
    <source>
        <dbReference type="ARBA" id="ARBA00011771"/>
    </source>
</evidence>
<proteinExistence type="inferred from homology"/>
<dbReference type="FunFam" id="1.10.645.10:FF:000002">
    <property type="entry name" value="Hydrogenase 2 large subunit"/>
    <property type="match status" value="1"/>
</dbReference>
<keyword evidence="6 8" id="KW-0479">Metal-binding</keyword>
<dbReference type="GO" id="GO:0008901">
    <property type="term" value="F:ferredoxin hydrogenase activity"/>
    <property type="evidence" value="ECO:0007669"/>
    <property type="project" value="InterPro"/>
</dbReference>
<dbReference type="InterPro" id="IPR001501">
    <property type="entry name" value="Ni-dep_hyd_lsu"/>
</dbReference>
<dbReference type="GO" id="GO:0030313">
    <property type="term" value="C:cell envelope"/>
    <property type="evidence" value="ECO:0007669"/>
    <property type="project" value="UniProtKB-SubCell"/>
</dbReference>
<comment type="similarity">
    <text evidence="3 9">Belongs to the [NiFe]/[NiFeSe] hydrogenase large subunit family.</text>
</comment>
<dbReference type="GO" id="GO:0016151">
    <property type="term" value="F:nickel cation binding"/>
    <property type="evidence" value="ECO:0007669"/>
    <property type="project" value="InterPro"/>
</dbReference>
<dbReference type="RefSeq" id="WP_086033249.1">
    <property type="nucleotide sequence ID" value="NZ_MDSU01000011.1"/>
</dbReference>
<organism evidence="10 11">
    <name type="scientific">Desulfurella amilsii</name>
    <dbReference type="NCBI Taxonomy" id="1562698"/>
    <lineage>
        <taxon>Bacteria</taxon>
        <taxon>Pseudomonadati</taxon>
        <taxon>Campylobacterota</taxon>
        <taxon>Desulfurellia</taxon>
        <taxon>Desulfurellales</taxon>
        <taxon>Desulfurellaceae</taxon>
        <taxon>Desulfurella</taxon>
    </lineage>
</organism>
<comment type="cofactor">
    <cofactor evidence="1 8">
        <name>Ni(2+)</name>
        <dbReference type="ChEBI" id="CHEBI:49786"/>
    </cofactor>
</comment>
<dbReference type="SUPFAM" id="SSF56762">
    <property type="entry name" value="HydB/Nqo4-like"/>
    <property type="match status" value="1"/>
</dbReference>
<comment type="subcellular location">
    <subcellularLocation>
        <location evidence="2">Cell envelope</location>
    </subcellularLocation>
</comment>
<evidence type="ECO:0000256" key="7">
    <source>
        <dbReference type="ARBA" id="ARBA00023002"/>
    </source>
</evidence>
<evidence type="ECO:0000256" key="2">
    <source>
        <dbReference type="ARBA" id="ARBA00004196"/>
    </source>
</evidence>
<dbReference type="GO" id="GO:0033748">
    <property type="term" value="F:hydrogenase (acceptor) activity"/>
    <property type="evidence" value="ECO:0007669"/>
    <property type="project" value="UniProtKB-EC"/>
</dbReference>
<gene>
    <name evidence="10" type="ORF">DESAMIL20_503</name>
</gene>
<dbReference type="InterPro" id="IPR029014">
    <property type="entry name" value="NiFe-Hase_large"/>
</dbReference>
<dbReference type="PROSITE" id="PS00508">
    <property type="entry name" value="NI_HGENASE_L_2"/>
    <property type="match status" value="1"/>
</dbReference>
<feature type="binding site" evidence="8">
    <location>
        <position position="50"/>
    </location>
    <ligand>
        <name>Mg(2+)</name>
        <dbReference type="ChEBI" id="CHEBI:18420"/>
    </ligand>
</feature>
<evidence type="ECO:0000256" key="3">
    <source>
        <dbReference type="ARBA" id="ARBA00009292"/>
    </source>
</evidence>
<dbReference type="InterPro" id="IPR050867">
    <property type="entry name" value="NiFe/NiFeSe_hydrgnase_LSU"/>
</dbReference>
<comment type="cofactor">
    <cofactor evidence="8">
        <name>Fe cation</name>
        <dbReference type="ChEBI" id="CHEBI:24875"/>
    </cofactor>
</comment>
<dbReference type="PANTHER" id="PTHR42958">
    <property type="entry name" value="HYDROGENASE-2 LARGE CHAIN"/>
    <property type="match status" value="1"/>
</dbReference>
<evidence type="ECO:0000256" key="8">
    <source>
        <dbReference type="PIRSR" id="PIRSR601501-1"/>
    </source>
</evidence>
<name>A0A1X4XYL4_9BACT</name>
<keyword evidence="8" id="KW-0408">Iron</keyword>
<evidence type="ECO:0000256" key="5">
    <source>
        <dbReference type="ARBA" id="ARBA00022596"/>
    </source>
</evidence>
<dbReference type="Gene3D" id="1.10.645.10">
    <property type="entry name" value="Cytochrome-c3 Hydrogenase, chain B"/>
    <property type="match status" value="1"/>
</dbReference>
<dbReference type="EMBL" id="MDSU01000011">
    <property type="protein sequence ID" value="OSS42619.1"/>
    <property type="molecule type" value="Genomic_DNA"/>
</dbReference>
<feature type="binding site" evidence="8">
    <location>
        <position position="549"/>
    </location>
    <ligand>
        <name>Fe cation</name>
        <dbReference type="ChEBI" id="CHEBI:24875"/>
    </ligand>
</feature>
<feature type="binding site" evidence="8">
    <location>
        <position position="72"/>
    </location>
    <ligand>
        <name>Fe cation</name>
        <dbReference type="ChEBI" id="CHEBI:24875"/>
    </ligand>
</feature>
<feature type="binding site" evidence="8">
    <location>
        <position position="552"/>
    </location>
    <ligand>
        <name>Mg(2+)</name>
        <dbReference type="ChEBI" id="CHEBI:18420"/>
    </ligand>
</feature>
<keyword evidence="8" id="KW-0460">Magnesium</keyword>
<feature type="binding site" evidence="8">
    <location>
        <position position="555"/>
    </location>
    <ligand>
        <name>Mg(2+)</name>
        <dbReference type="ChEBI" id="CHEBI:18420"/>
    </ligand>
</feature>
<dbReference type="PROSITE" id="PS00507">
    <property type="entry name" value="NI_HGENASE_L_1"/>
    <property type="match status" value="1"/>
</dbReference>
<keyword evidence="7 9" id="KW-0560">Oxidoreductase</keyword>
<dbReference type="PANTHER" id="PTHR42958:SF2">
    <property type="entry name" value="UPTAKE HYDROGENASE LARGE SUBUNIT"/>
    <property type="match status" value="1"/>
</dbReference>
<feature type="binding site" evidence="8">
    <location>
        <position position="501"/>
    </location>
    <ligand>
        <name>Mg(2+)</name>
        <dbReference type="ChEBI" id="CHEBI:18420"/>
    </ligand>
</feature>
<dbReference type="Proteomes" id="UP000194141">
    <property type="component" value="Unassembled WGS sequence"/>
</dbReference>
<dbReference type="AlphaFoldDB" id="A0A1X4XYL4"/>
<feature type="binding site" evidence="8">
    <location>
        <position position="72"/>
    </location>
    <ligand>
        <name>Ni(2+)</name>
        <dbReference type="ChEBI" id="CHEBI:49786"/>
    </ligand>
</feature>
<dbReference type="OrthoDB" id="9761717at2"/>
<sequence>MAKISTKEVNQHLVVDPITRIEGHLRIEVDIKNGKVSDAWSSGTLWRGIEPILQGRDIRDGGLLAQRICGVCTYSHYEGNTMATEVALGIRPPTNARLIRNLINATQFMHDHIVHFYALHSLDWADVGGALKADPQKAADLAYEFSKTPYNGSVSHYKEVKAKLEKFVASGQLGPFTNAYLGNPLYKMSPEADLVMISHYLDALHTQVIVAQMQAIYGAKNPHPQSLVIGGISSVMDMLDPNRLAEFQFKLDSVKNFIYNAYLPDIDMLVHFYKDEFVKDWGIGNYNFLSYGGFPETNDWEAKYRYLPQGVVYDGNLNIFESTVDEKSITETVAHSWYEGSKTGLYPGIEETIPQYTGLNPNNTVKKDGKYSWIKAPRYKRKVMEVGPLARWIVGYATNHKDMRKRLDEFLKKHNASFEQMYSTVGRTAARALETAYICDGTYIFIKDLIANLKQGDESTWTRFEFPKEETNACVALVEAPRGSLGHFITIKGKTIKHYQVVVPSTWNASPRDEIGQKGAYEASLVDLPVPNPEEPLEILRTIHSFDPCLACAVHLIDADTGKLREFKVEV</sequence>
<evidence type="ECO:0000313" key="11">
    <source>
        <dbReference type="Proteomes" id="UP000194141"/>
    </source>
</evidence>
<evidence type="ECO:0000256" key="6">
    <source>
        <dbReference type="ARBA" id="ARBA00022723"/>
    </source>
</evidence>
<evidence type="ECO:0000256" key="1">
    <source>
        <dbReference type="ARBA" id="ARBA00001967"/>
    </source>
</evidence>
<dbReference type="InterPro" id="IPR018194">
    <property type="entry name" value="Ni-dep_hyd_lsu_Ni_BS"/>
</dbReference>